<feature type="transmembrane region" description="Helical" evidence="10">
    <location>
        <begin position="341"/>
        <end position="359"/>
    </location>
</feature>
<feature type="transmembrane region" description="Helical" evidence="10">
    <location>
        <begin position="38"/>
        <end position="61"/>
    </location>
</feature>
<dbReference type="HAMAP" id="MF_00462">
    <property type="entry name" value="RsxD_RnfD"/>
    <property type="match status" value="1"/>
</dbReference>
<keyword evidence="8 10" id="KW-1133">Transmembrane helix</keyword>
<evidence type="ECO:0000256" key="5">
    <source>
        <dbReference type="ARBA" id="ARBA00022692"/>
    </source>
</evidence>
<evidence type="ECO:0000256" key="1">
    <source>
        <dbReference type="ARBA" id="ARBA00022448"/>
    </source>
</evidence>
<feature type="transmembrane region" description="Helical" evidence="10">
    <location>
        <begin position="317"/>
        <end position="335"/>
    </location>
</feature>
<evidence type="ECO:0000313" key="11">
    <source>
        <dbReference type="EMBL" id="SFP33320.1"/>
    </source>
</evidence>
<evidence type="ECO:0000256" key="3">
    <source>
        <dbReference type="ARBA" id="ARBA00022630"/>
    </source>
</evidence>
<sequence length="376" mass="41227">MSSNLIQESAPHDLSVSTTGKVMRTLILTLIPALAASVYFYGFGIIITMLITTVSCVLSEMICLKLRKKKINLIWRDSSALVTAVLLGFTLPPLLPWYLSVIGSVFAIVVVKQIFGGLGQNIFNPAMAGFVFLLISAPLPMTTYVNAMPDAYRIISPSRAASIIFNVDRSASELDINRQISKLDYLDRFPEKEQFRIADGYTGSTFLVDAKHEQPERNVQGFVAENAPDLSFYTLFARVVIGVCFLLGGAVLLIRDIIDFRIPLAFLGTSAVLTTAFYLAAPELYLAPWYHLFYGATLLGAFYIMTDPVTAVSKPSAAWIFGCVIAVLFVIIRNLGGYPDAVAFSVLLGNACAPLISVMTRRREFGQGFTPENIND</sequence>
<evidence type="ECO:0000256" key="10">
    <source>
        <dbReference type="HAMAP-Rule" id="MF_00462"/>
    </source>
</evidence>
<comment type="function">
    <text evidence="10">Part of a membrane-bound complex that couples electron transfer with translocation of ions across the membrane.</text>
</comment>
<reference evidence="11 12" key="1">
    <citation type="submission" date="2016-10" db="EMBL/GenBank/DDBJ databases">
        <authorList>
            <person name="Varghese N."/>
            <person name="Submissions S."/>
        </authorList>
    </citation>
    <scope>NUCLEOTIDE SEQUENCE [LARGE SCALE GENOMIC DNA]</scope>
    <source>
        <strain evidence="11 12">DSM 1361</strain>
    </source>
</reference>
<proteinExistence type="inferred from homology"/>
<dbReference type="PANTHER" id="PTHR30578:SF0">
    <property type="entry name" value="ION-TRANSLOCATING OXIDOREDUCTASE COMPLEX SUBUNIT D"/>
    <property type="match status" value="1"/>
</dbReference>
<feature type="modified residue" description="FMN phosphoryl threonine" evidence="10">
    <location>
        <position position="205"/>
    </location>
</feature>
<feature type="transmembrane region" description="Helical" evidence="10">
    <location>
        <begin position="262"/>
        <end position="281"/>
    </location>
</feature>
<dbReference type="InterPro" id="IPR011303">
    <property type="entry name" value="RnfD_bac"/>
</dbReference>
<dbReference type="Proteomes" id="UP000243745">
    <property type="component" value="Unassembled WGS sequence"/>
</dbReference>
<keyword evidence="3 10" id="KW-0285">Flavoprotein</keyword>
<feature type="transmembrane region" description="Helical" evidence="10">
    <location>
        <begin position="73"/>
        <end position="91"/>
    </location>
</feature>
<feature type="transmembrane region" description="Helical" evidence="10">
    <location>
        <begin position="235"/>
        <end position="255"/>
    </location>
</feature>
<dbReference type="AlphaFoldDB" id="A0A662ZGX0"/>
<comment type="subcellular location">
    <subcellularLocation>
        <location evidence="10">Cell inner membrane</location>
        <topology evidence="10">Multi-pass membrane protein</topology>
    </subcellularLocation>
</comment>
<dbReference type="InterPro" id="IPR004338">
    <property type="entry name" value="NqrB/RnfD"/>
</dbReference>
<dbReference type="EMBL" id="FOXF01000016">
    <property type="protein sequence ID" value="SFP33320.1"/>
    <property type="molecule type" value="Genomic_DNA"/>
</dbReference>
<dbReference type="GO" id="GO:0005886">
    <property type="term" value="C:plasma membrane"/>
    <property type="evidence" value="ECO:0007669"/>
    <property type="project" value="UniProtKB-SubCell"/>
</dbReference>
<dbReference type="GO" id="GO:0055085">
    <property type="term" value="P:transmembrane transport"/>
    <property type="evidence" value="ECO:0007669"/>
    <property type="project" value="InterPro"/>
</dbReference>
<keyword evidence="1 10" id="KW-0813">Transport</keyword>
<dbReference type="OrthoDB" id="9776359at2"/>
<evidence type="ECO:0000256" key="9">
    <source>
        <dbReference type="ARBA" id="ARBA00023136"/>
    </source>
</evidence>
<protein>
    <recommendedName>
        <fullName evidence="10">Ion-translocating oxidoreductase complex subunit D</fullName>
        <ecNumber evidence="10">7.-.-.-</ecNumber>
    </recommendedName>
    <alternativeName>
        <fullName evidence="10">Rnf electron transport complex subunit D</fullName>
    </alternativeName>
</protein>
<accession>A0A662ZGX0</accession>
<comment type="subunit">
    <text evidence="10">The complex is composed of six subunits: RnfA, RnfB, RnfC, RnfD, RnfE and RnfG.</text>
</comment>
<keyword evidence="5 10" id="KW-0812">Transmembrane</keyword>
<dbReference type="NCBIfam" id="TIGR01946">
    <property type="entry name" value="rnfD"/>
    <property type="match status" value="1"/>
</dbReference>
<keyword evidence="4 10" id="KW-0288">FMN</keyword>
<evidence type="ECO:0000256" key="4">
    <source>
        <dbReference type="ARBA" id="ARBA00022643"/>
    </source>
</evidence>
<keyword evidence="2 10" id="KW-0597">Phosphoprotein</keyword>
<dbReference type="EC" id="7.-.-.-" evidence="10"/>
<dbReference type="Pfam" id="PF03116">
    <property type="entry name" value="NQR2_RnfD_RnfE"/>
    <property type="match status" value="1"/>
</dbReference>
<keyword evidence="10" id="KW-0997">Cell inner membrane</keyword>
<dbReference type="PANTHER" id="PTHR30578">
    <property type="entry name" value="ELECTRON TRANSPORT COMPLEX PROTEIN RNFD"/>
    <property type="match status" value="1"/>
</dbReference>
<evidence type="ECO:0000256" key="2">
    <source>
        <dbReference type="ARBA" id="ARBA00022553"/>
    </source>
</evidence>
<evidence type="ECO:0000256" key="7">
    <source>
        <dbReference type="ARBA" id="ARBA00022982"/>
    </source>
</evidence>
<evidence type="ECO:0000256" key="6">
    <source>
        <dbReference type="ARBA" id="ARBA00022967"/>
    </source>
</evidence>
<keyword evidence="10" id="KW-1003">Cell membrane</keyword>
<feature type="transmembrane region" description="Helical" evidence="10">
    <location>
        <begin position="122"/>
        <end position="141"/>
    </location>
</feature>
<keyword evidence="9 10" id="KW-0472">Membrane</keyword>
<feature type="transmembrane region" description="Helical" evidence="10">
    <location>
        <begin position="287"/>
        <end position="305"/>
    </location>
</feature>
<evidence type="ECO:0000313" key="12">
    <source>
        <dbReference type="Proteomes" id="UP000243745"/>
    </source>
</evidence>
<organism evidence="11 12">
    <name type="scientific">Ruminobacter amylophilus</name>
    <dbReference type="NCBI Taxonomy" id="867"/>
    <lineage>
        <taxon>Bacteria</taxon>
        <taxon>Pseudomonadati</taxon>
        <taxon>Pseudomonadota</taxon>
        <taxon>Gammaproteobacteria</taxon>
        <taxon>Aeromonadales</taxon>
        <taxon>Succinivibrionaceae</taxon>
        <taxon>Ruminobacter</taxon>
    </lineage>
</organism>
<gene>
    <name evidence="10" type="primary">rnfD</name>
    <name evidence="11" type="ORF">SAMN02910344_01115</name>
</gene>
<evidence type="ECO:0000256" key="8">
    <source>
        <dbReference type="ARBA" id="ARBA00022989"/>
    </source>
</evidence>
<keyword evidence="7 10" id="KW-0249">Electron transport</keyword>
<dbReference type="RefSeq" id="WP_093141760.1">
    <property type="nucleotide sequence ID" value="NZ_FOXF01000016.1"/>
</dbReference>
<keyword evidence="6 10" id="KW-1278">Translocase</keyword>
<keyword evidence="12" id="KW-1185">Reference proteome</keyword>
<comment type="cofactor">
    <cofactor evidence="10">
        <name>FMN</name>
        <dbReference type="ChEBI" id="CHEBI:58210"/>
    </cofactor>
</comment>
<feature type="transmembrane region" description="Helical" evidence="10">
    <location>
        <begin position="97"/>
        <end position="115"/>
    </location>
</feature>
<name>A0A662ZGX0_9GAMM</name>
<dbReference type="GO" id="GO:0022900">
    <property type="term" value="P:electron transport chain"/>
    <property type="evidence" value="ECO:0007669"/>
    <property type="project" value="UniProtKB-UniRule"/>
</dbReference>
<comment type="similarity">
    <text evidence="10">Belongs to the NqrB/RnfD family.</text>
</comment>